<dbReference type="PANTHER" id="PTHR33164:SF43">
    <property type="entry name" value="HTH-TYPE TRANSCRIPTIONAL REPRESSOR YETL"/>
    <property type="match status" value="1"/>
</dbReference>
<sequence length="149" mass="16038">MNHESAPQPGALTIADGLAQLSFLVHGILGRAGAEHDLSIIQIRLLGILRDREPSMLQLARFLNLDKSSITGLVDRAERRGLVERVADAQDRRGFRVRLTDAGRQLVRSAGGEIERGLMAAVQGLDEAERAQLAAIAGKIIAQATAARE</sequence>
<evidence type="ECO:0000259" key="2">
    <source>
        <dbReference type="PROSITE" id="PS50995"/>
    </source>
</evidence>
<evidence type="ECO:0000313" key="4">
    <source>
        <dbReference type="Proteomes" id="UP000670947"/>
    </source>
</evidence>
<dbReference type="InterPro" id="IPR000835">
    <property type="entry name" value="HTH_MarR-typ"/>
</dbReference>
<dbReference type="EMBL" id="JAGGDJ010000023">
    <property type="protein sequence ID" value="MBO7746851.1"/>
    <property type="molecule type" value="Genomic_DNA"/>
</dbReference>
<proteinExistence type="predicted"/>
<dbReference type="Gene3D" id="1.10.10.10">
    <property type="entry name" value="Winged helix-like DNA-binding domain superfamily/Winged helix DNA-binding domain"/>
    <property type="match status" value="1"/>
</dbReference>
<evidence type="ECO:0000256" key="1">
    <source>
        <dbReference type="ARBA" id="ARBA00023125"/>
    </source>
</evidence>
<dbReference type="InterPro" id="IPR039422">
    <property type="entry name" value="MarR/SlyA-like"/>
</dbReference>
<dbReference type="SUPFAM" id="SSF46785">
    <property type="entry name" value="Winged helix' DNA-binding domain"/>
    <property type="match status" value="1"/>
</dbReference>
<accession>A0ABS3WEU7</accession>
<dbReference type="PANTHER" id="PTHR33164">
    <property type="entry name" value="TRANSCRIPTIONAL REGULATOR, MARR FAMILY"/>
    <property type="match status" value="1"/>
</dbReference>
<dbReference type="Proteomes" id="UP000670947">
    <property type="component" value="Unassembled WGS sequence"/>
</dbReference>
<dbReference type="PROSITE" id="PS50995">
    <property type="entry name" value="HTH_MARR_2"/>
    <property type="match status" value="1"/>
</dbReference>
<comment type="caution">
    <text evidence="3">The sequence shown here is derived from an EMBL/GenBank/DDBJ whole genome shotgun (WGS) entry which is preliminary data.</text>
</comment>
<reference evidence="3 4" key="1">
    <citation type="submission" date="2021-03" db="EMBL/GenBank/DDBJ databases">
        <title>Paenibacillus artemisicola MWE-103 whole genome sequence.</title>
        <authorList>
            <person name="Ham Y.J."/>
        </authorList>
    </citation>
    <scope>NUCLEOTIDE SEQUENCE [LARGE SCALE GENOMIC DNA]</scope>
    <source>
        <strain evidence="3 4">MWE-103</strain>
    </source>
</reference>
<feature type="domain" description="HTH marR-type" evidence="2">
    <location>
        <begin position="11"/>
        <end position="142"/>
    </location>
</feature>
<dbReference type="InterPro" id="IPR036390">
    <property type="entry name" value="WH_DNA-bd_sf"/>
</dbReference>
<dbReference type="PRINTS" id="PR00598">
    <property type="entry name" value="HTHMARR"/>
</dbReference>
<keyword evidence="1" id="KW-0238">DNA-binding</keyword>
<dbReference type="InterPro" id="IPR036388">
    <property type="entry name" value="WH-like_DNA-bd_sf"/>
</dbReference>
<name>A0ABS3WEU7_9BACL</name>
<gene>
    <name evidence="3" type="ORF">I8J29_21780</name>
</gene>
<dbReference type="RefSeq" id="WP_208849588.1">
    <property type="nucleotide sequence ID" value="NZ_JAGGDJ010000023.1"/>
</dbReference>
<dbReference type="Pfam" id="PF12802">
    <property type="entry name" value="MarR_2"/>
    <property type="match status" value="1"/>
</dbReference>
<organism evidence="3 4">
    <name type="scientific">Paenibacillus artemisiicola</name>
    <dbReference type="NCBI Taxonomy" id="1172618"/>
    <lineage>
        <taxon>Bacteria</taxon>
        <taxon>Bacillati</taxon>
        <taxon>Bacillota</taxon>
        <taxon>Bacilli</taxon>
        <taxon>Bacillales</taxon>
        <taxon>Paenibacillaceae</taxon>
        <taxon>Paenibacillus</taxon>
    </lineage>
</organism>
<evidence type="ECO:0000313" key="3">
    <source>
        <dbReference type="EMBL" id="MBO7746851.1"/>
    </source>
</evidence>
<protein>
    <submittedName>
        <fullName evidence="3">MarR family transcriptional regulator</fullName>
    </submittedName>
</protein>
<keyword evidence="4" id="KW-1185">Reference proteome</keyword>
<dbReference type="SMART" id="SM00347">
    <property type="entry name" value="HTH_MARR"/>
    <property type="match status" value="1"/>
</dbReference>